<proteinExistence type="predicted"/>
<dbReference type="EMBL" id="UGKT01000001">
    <property type="protein sequence ID" value="STS99951.1"/>
    <property type="molecule type" value="Genomic_DNA"/>
</dbReference>
<protein>
    <submittedName>
        <fullName evidence="1">Uncharacterized protein</fullName>
    </submittedName>
</protein>
<evidence type="ECO:0000313" key="2">
    <source>
        <dbReference type="Proteomes" id="UP000255518"/>
    </source>
</evidence>
<organism evidence="1 2">
    <name type="scientific">Klebsiella pneumoniae</name>
    <dbReference type="NCBI Taxonomy" id="573"/>
    <lineage>
        <taxon>Bacteria</taxon>
        <taxon>Pseudomonadati</taxon>
        <taxon>Pseudomonadota</taxon>
        <taxon>Gammaproteobacteria</taxon>
        <taxon>Enterobacterales</taxon>
        <taxon>Enterobacteriaceae</taxon>
        <taxon>Klebsiella/Raoultella group</taxon>
        <taxon>Klebsiella</taxon>
        <taxon>Klebsiella pneumoniae complex</taxon>
    </lineage>
</organism>
<name>A0A377URB8_KLEPN</name>
<gene>
    <name evidence="1" type="ORF">NCTC13443_00194</name>
</gene>
<dbReference type="AlphaFoldDB" id="A0A377URB8"/>
<dbReference type="Proteomes" id="UP000255518">
    <property type="component" value="Unassembled WGS sequence"/>
</dbReference>
<accession>A0A377URB8</accession>
<reference evidence="1 2" key="1">
    <citation type="submission" date="2018-06" db="EMBL/GenBank/DDBJ databases">
        <authorList>
            <consortium name="Pathogen Informatics"/>
            <person name="Doyle S."/>
        </authorList>
    </citation>
    <scope>NUCLEOTIDE SEQUENCE [LARGE SCALE GENOMIC DNA]</scope>
    <source>
        <strain evidence="1 2">NCTC13443</strain>
    </source>
</reference>
<evidence type="ECO:0000313" key="1">
    <source>
        <dbReference type="EMBL" id="STS99951.1"/>
    </source>
</evidence>
<sequence length="48" mass="5782">MLLFFHSLFKYESICKDSRYIGYGIKDSKMPLYHRLSMLEGKRFSMRG</sequence>